<dbReference type="AlphaFoldDB" id="A0A5P9NI55"/>
<sequence>MTIKTESRAALRELIDTLEEIDSRWASEEWNLFSQDDVVGAHRNLMHLLEGGLVGHFEYDAMNPQFRRIVTPSRKFTGDNADALYFDAPVSEEGQYRVVGEMDGAVYVSITIETGTETGCMGTGTAGVINSEMFDIVDGRFELFLGGEPRGKNWLGLEDASRITVRYYWEELQSVAADLSREPRIFIEPLHEVPPAPAPSDKSVAAGMRRVSEFVRARTLGIVPMAQREQPAFVSIVPNDFPPPVKPGDFALAAFDAAYSMAPYYLDDDQALVISGRWPECKFANVVLWNRFQQSYDFTTRQISRNRKQTQLEADGSFRLVIAHRDPGVPNWIDTQGVSLGLVFWRFMLPAGDIETPRAEVVSFAEIAAAGPA</sequence>
<evidence type="ECO:0000313" key="1">
    <source>
        <dbReference type="EMBL" id="QFU75206.1"/>
    </source>
</evidence>
<protein>
    <submittedName>
        <fullName evidence="1">Uncharacterized protein</fullName>
    </submittedName>
</protein>
<dbReference type="KEGG" id="halc:EY643_05820"/>
<gene>
    <name evidence="1" type="ORF">EY643_05820</name>
</gene>
<dbReference type="OrthoDB" id="7053758at2"/>
<organism evidence="1 2">
    <name type="scientific">Halioglobus maricola</name>
    <dbReference type="NCBI Taxonomy" id="2601894"/>
    <lineage>
        <taxon>Bacteria</taxon>
        <taxon>Pseudomonadati</taxon>
        <taxon>Pseudomonadota</taxon>
        <taxon>Gammaproteobacteria</taxon>
        <taxon>Cellvibrionales</taxon>
        <taxon>Halieaceae</taxon>
        <taxon>Halioglobus</taxon>
    </lineage>
</organism>
<dbReference type="EMBL" id="CP036422">
    <property type="protein sequence ID" value="QFU75206.1"/>
    <property type="molecule type" value="Genomic_DNA"/>
</dbReference>
<dbReference type="Proteomes" id="UP000326287">
    <property type="component" value="Chromosome"/>
</dbReference>
<name>A0A5P9NI55_9GAMM</name>
<evidence type="ECO:0000313" key="2">
    <source>
        <dbReference type="Proteomes" id="UP000326287"/>
    </source>
</evidence>
<proteinExistence type="predicted"/>
<reference evidence="1 2" key="1">
    <citation type="submission" date="2019-02" db="EMBL/GenBank/DDBJ databases">
        <authorList>
            <person name="Li S.-H."/>
        </authorList>
    </citation>
    <scope>NUCLEOTIDE SEQUENCE [LARGE SCALE GENOMIC DNA]</scope>
    <source>
        <strain evidence="1 2">IMCC14385</strain>
    </source>
</reference>
<keyword evidence="2" id="KW-1185">Reference proteome</keyword>
<dbReference type="RefSeq" id="WP_152661312.1">
    <property type="nucleotide sequence ID" value="NZ_CP036422.1"/>
</dbReference>
<accession>A0A5P9NI55</accession>